<dbReference type="SUPFAM" id="SSF53756">
    <property type="entry name" value="UDP-Glycosyltransferase/glycogen phosphorylase"/>
    <property type="match status" value="1"/>
</dbReference>
<feature type="region of interest" description="Disordered" evidence="1">
    <location>
        <begin position="403"/>
        <end position="438"/>
    </location>
</feature>
<comment type="caution">
    <text evidence="2">The sequence shown here is derived from an EMBL/GenBank/DDBJ whole genome shotgun (WGS) entry which is preliminary data.</text>
</comment>
<keyword evidence="3" id="KW-1185">Reference proteome</keyword>
<dbReference type="Proteomes" id="UP001589865">
    <property type="component" value="Unassembled WGS sequence"/>
</dbReference>
<evidence type="ECO:0000313" key="2">
    <source>
        <dbReference type="EMBL" id="MFC0406735.1"/>
    </source>
</evidence>
<evidence type="ECO:0000313" key="3">
    <source>
        <dbReference type="Proteomes" id="UP001589865"/>
    </source>
</evidence>
<protein>
    <recommendedName>
        <fullName evidence="4">Glycosyltransferase subfamily 4-like N-terminal domain-containing protein</fullName>
    </recommendedName>
</protein>
<reference evidence="2 3" key="1">
    <citation type="submission" date="2024-09" db="EMBL/GenBank/DDBJ databases">
        <authorList>
            <person name="Sun Q."/>
            <person name="Mori K."/>
        </authorList>
    </citation>
    <scope>NUCLEOTIDE SEQUENCE [LARGE SCALE GENOMIC DNA]</scope>
    <source>
        <strain evidence="2 3">TBRC 5777</strain>
    </source>
</reference>
<evidence type="ECO:0008006" key="4">
    <source>
        <dbReference type="Google" id="ProtNLM"/>
    </source>
</evidence>
<organism evidence="2 3">
    <name type="scientific">Roseomonas elaeocarpi</name>
    <dbReference type="NCBI Taxonomy" id="907779"/>
    <lineage>
        <taxon>Bacteria</taxon>
        <taxon>Pseudomonadati</taxon>
        <taxon>Pseudomonadota</taxon>
        <taxon>Alphaproteobacteria</taxon>
        <taxon>Acetobacterales</taxon>
        <taxon>Roseomonadaceae</taxon>
        <taxon>Roseomonas</taxon>
    </lineage>
</organism>
<evidence type="ECO:0000256" key="1">
    <source>
        <dbReference type="SAM" id="MobiDB-lite"/>
    </source>
</evidence>
<name>A0ABV6JMZ6_9PROT</name>
<proteinExistence type="predicted"/>
<dbReference type="EMBL" id="JBHLUN010000001">
    <property type="protein sequence ID" value="MFC0406735.1"/>
    <property type="molecule type" value="Genomic_DNA"/>
</dbReference>
<accession>A0ABV6JMZ6</accession>
<gene>
    <name evidence="2" type="ORF">ACFFGY_00650</name>
</gene>
<dbReference type="Gene3D" id="3.40.50.2000">
    <property type="entry name" value="Glycogen Phosphorylase B"/>
    <property type="match status" value="1"/>
</dbReference>
<sequence length="438" mass="47883">MILVFDMTNGGTAHVPINRGLLQAVALALPGTAVRFYAEADHLDALRADPAMRRLPNLRFAAITLSPLHRWKTHIVSARRFWRELRTIRTALRAATREAGSAEPHLILLASTTPTAILAALIVARTARQSISVQVGMHGNLNEVVGWRSRHPLIRRLDLHAMLARPARRLRLLVFETVIREALESIIPGSLRRTDVLPHPVDTREAAGHPPPLLDGPLRIGIVGMATGSKGIDAFLRTARLFRARHGDRIEFHIVGGRPHTIPAECFADIAHPVEIGHIPRDTFVARLAQLHYVFLPLQPGYYSLSPSGGLMDAVAWCKPVIAARVPITEALFDEGGDIGHLCDDLAGMQAVLEDVLARGPDRARYEAQVAALRRLREGRGPEAQAVAYRTILRRGFPELFRPAGGPVPSPARQHASAPAATRAPGPEGEERAAEEAR</sequence>
<feature type="compositionally biased region" description="Basic and acidic residues" evidence="1">
    <location>
        <begin position="429"/>
        <end position="438"/>
    </location>
</feature>
<dbReference type="RefSeq" id="WP_377042413.1">
    <property type="nucleotide sequence ID" value="NZ_JBHLUN010000001.1"/>
</dbReference>